<protein>
    <submittedName>
        <fullName evidence="3">Molecular chaperone</fullName>
    </submittedName>
</protein>
<dbReference type="InterPro" id="IPR050289">
    <property type="entry name" value="TorD/DmsD_chaperones"/>
</dbReference>
<organism evidence="3 6">
    <name type="scientific">Aggregatibacter actinomycetemcomitans</name>
    <name type="common">Actinobacillus actinomycetemcomitans</name>
    <name type="synonym">Haemophilus actinomycetemcomitans</name>
    <dbReference type="NCBI Taxonomy" id="714"/>
    <lineage>
        <taxon>Bacteria</taxon>
        <taxon>Pseudomonadati</taxon>
        <taxon>Pseudomonadota</taxon>
        <taxon>Gammaproteobacteria</taxon>
        <taxon>Pasteurellales</taxon>
        <taxon>Pasteurellaceae</taxon>
        <taxon>Aggregatibacter</taxon>
    </lineage>
</organism>
<evidence type="ECO:0000313" key="4">
    <source>
        <dbReference type="Proteomes" id="UP000072236"/>
    </source>
</evidence>
<accession>A0A142G307</accession>
<dbReference type="SUPFAM" id="SSF89155">
    <property type="entry name" value="TorD-like"/>
    <property type="match status" value="1"/>
</dbReference>
<keyword evidence="5" id="KW-1185">Reference proteome</keyword>
<dbReference type="PIRSF" id="PIRSF004690">
    <property type="entry name" value="DmsD"/>
    <property type="match status" value="1"/>
</dbReference>
<dbReference type="Gene3D" id="1.10.3480.10">
    <property type="entry name" value="TorD-like"/>
    <property type="match status" value="1"/>
</dbReference>
<evidence type="ECO:0000313" key="6">
    <source>
        <dbReference type="Proteomes" id="UP000323012"/>
    </source>
</evidence>
<name>A0A142G307_AGGAC</name>
<dbReference type="PANTHER" id="PTHR34227">
    <property type="entry name" value="CHAPERONE PROTEIN YCDY"/>
    <property type="match status" value="1"/>
</dbReference>
<dbReference type="InterPro" id="IPR026269">
    <property type="entry name" value="DmsD-type"/>
</dbReference>
<dbReference type="EMBL" id="PCGW01000009">
    <property type="protein sequence ID" value="PHO20601.1"/>
    <property type="molecule type" value="Genomic_DNA"/>
</dbReference>
<reference evidence="2 5" key="2">
    <citation type="submission" date="2017-10" db="EMBL/GenBank/DDBJ databases">
        <title>Draft genome sequences of Aggregatibacter actinomycetemcomitans strains 310a and 310b.</title>
        <authorList>
            <person name="May A.C."/>
            <person name="Ohta H."/>
            <person name="Maeda H."/>
            <person name="Kokeguchi S."/>
            <person name="Cugini C."/>
        </authorList>
    </citation>
    <scope>NUCLEOTIDE SEQUENCE [LARGE SCALE GENOMIC DNA]</scope>
    <source>
        <strain evidence="2 5">310b</strain>
    </source>
</reference>
<sequence length="187" mass="21423">MQESVQFNNFSLISRLFGNLFYRQPTDPILSGVFAWLQQGNLSRVWALNEDSDGKSALDALQRRIDLTLLNQEYQKIFGQSGSVATQISAYEISVEGFKDFRQMRNLPETENIDHFAMLLLTASWLEDNTDSLSAQQELFERFLLPCAAKFLAKVEKQATLPFYRSLAYLTREMLSAMADELDSEEL</sequence>
<dbReference type="SMR" id="A0A142G307"/>
<dbReference type="InterPro" id="IPR036411">
    <property type="entry name" value="TorD-like_sf"/>
</dbReference>
<dbReference type="Proteomes" id="UP000226080">
    <property type="component" value="Unassembled WGS sequence"/>
</dbReference>
<dbReference type="Proteomes" id="UP000072236">
    <property type="component" value="Chromosome"/>
</dbReference>
<dbReference type="RefSeq" id="WP_005543680.1">
    <property type="nucleotide sequence ID" value="NZ_CP012959.1"/>
</dbReference>
<dbReference type="PANTHER" id="PTHR34227:SF12">
    <property type="entry name" value="CHAPERONE PROTEIN YCDY"/>
    <property type="match status" value="1"/>
</dbReference>
<evidence type="ECO:0000313" key="3">
    <source>
        <dbReference type="EMBL" id="TYA39226.1"/>
    </source>
</evidence>
<evidence type="ECO:0000313" key="1">
    <source>
        <dbReference type="EMBL" id="AMQ95037.1"/>
    </source>
</evidence>
<dbReference type="KEGG" id="aact:ACT75_11160"/>
<dbReference type="EMBL" id="CP012959">
    <property type="protein sequence ID" value="AMQ95037.1"/>
    <property type="molecule type" value="Genomic_DNA"/>
</dbReference>
<reference evidence="3 6" key="3">
    <citation type="submission" date="2019-08" db="EMBL/GenBank/DDBJ databases">
        <title>Whole genome sequencing of Aggregatibacter actinomycetemcomitans cultured from blood stream infections in Denmark reveals a novel phylogenetic lineage expressing serotype a membrane O polysaccharide.</title>
        <authorList>
            <person name="Nedergaard S."/>
            <person name="Kobel C.M."/>
            <person name="Nielsen M.B."/>
            <person name="Moeller R.T."/>
            <person name="Jensen A.B."/>
            <person name="Noerskov-Lauritsen N."/>
        </authorList>
    </citation>
    <scope>NUCLEOTIDE SEQUENCE [LARGE SCALE GENOMIC DNA]</scope>
    <source>
        <strain evidence="3 6">PN_563</strain>
    </source>
</reference>
<dbReference type="Proteomes" id="UP000323012">
    <property type="component" value="Unassembled WGS sequence"/>
</dbReference>
<evidence type="ECO:0000313" key="2">
    <source>
        <dbReference type="EMBL" id="PHO20601.1"/>
    </source>
</evidence>
<dbReference type="OrthoDB" id="5684843at2"/>
<evidence type="ECO:0000313" key="5">
    <source>
        <dbReference type="Proteomes" id="UP000226080"/>
    </source>
</evidence>
<dbReference type="eggNOG" id="COG3381">
    <property type="taxonomic scope" value="Bacteria"/>
</dbReference>
<dbReference type="AlphaFoldDB" id="A0A142G307"/>
<proteinExistence type="predicted"/>
<dbReference type="EMBL" id="VSED01000009">
    <property type="protein sequence ID" value="TYA39226.1"/>
    <property type="molecule type" value="Genomic_DNA"/>
</dbReference>
<reference evidence="1 4" key="1">
    <citation type="submission" date="2015-10" db="EMBL/GenBank/DDBJ databases">
        <title>Tn-seq of a polymicrobial infection.</title>
        <authorList>
            <person name="Stacy A."/>
            <person name="Rumbaugh K.P."/>
            <person name="Whiteley M."/>
        </authorList>
    </citation>
    <scope>NUCLEOTIDE SEQUENCE [LARGE SCALE GENOMIC DNA]</scope>
    <source>
        <strain evidence="1 4">624</strain>
    </source>
</reference>
<gene>
    <name evidence="1" type="ORF">ACT75_11160</name>
    <name evidence="2" type="ORF">CQR80_06150</name>
    <name evidence="3" type="ORF">FXB79_04730</name>
</gene>